<name>A0A8B5XS80_9BACI</name>
<dbReference type="Proteomes" id="UP000317770">
    <property type="component" value="Unassembled WGS sequence"/>
</dbReference>
<evidence type="ECO:0008006" key="3">
    <source>
        <dbReference type="Google" id="ProtNLM"/>
    </source>
</evidence>
<organism evidence="1 2">
    <name type="scientific">Peribacillus simplex</name>
    <dbReference type="NCBI Taxonomy" id="1478"/>
    <lineage>
        <taxon>Bacteria</taxon>
        <taxon>Bacillati</taxon>
        <taxon>Bacillota</taxon>
        <taxon>Bacilli</taxon>
        <taxon>Bacillales</taxon>
        <taxon>Bacillaceae</taxon>
        <taxon>Peribacillus</taxon>
    </lineage>
</organism>
<proteinExistence type="predicted"/>
<accession>A0A8B5XS80</accession>
<dbReference type="InterPro" id="IPR025551">
    <property type="entry name" value="WapI/YxiJ-like"/>
</dbReference>
<comment type="caution">
    <text evidence="1">The sequence shown here is derived from an EMBL/GenBank/DDBJ whole genome shotgun (WGS) entry which is preliminary data.</text>
</comment>
<gene>
    <name evidence="1" type="ORF">FQP34_27165</name>
</gene>
<reference evidence="1 2" key="1">
    <citation type="submission" date="2019-07" db="EMBL/GenBank/DDBJ databases">
        <title>Genome assembly of Bacillus simplex strain GGC-P6A.</title>
        <authorList>
            <person name="Jennings M.E."/>
            <person name="Barton H.A."/>
        </authorList>
    </citation>
    <scope>NUCLEOTIDE SEQUENCE [LARGE SCALE GENOMIC DNA]</scope>
    <source>
        <strain evidence="1 2">GGC-P6A</strain>
    </source>
</reference>
<dbReference type="EMBL" id="VNKI01000025">
    <property type="protein sequence ID" value="TVX75704.1"/>
    <property type="molecule type" value="Genomic_DNA"/>
</dbReference>
<sequence>MFNVDRLQLYKELETLKESLYNPFPYRDIDKIQEDFNKELTEDDYLTADLNAYWMNIVGSLSYALKGNAKSIPKSQIEWLHFSFFDIFQQYRFLKEIMVDYPILYEEYMNNEKVRLLLLKYLSSQ</sequence>
<dbReference type="RefSeq" id="WP_144481177.1">
    <property type="nucleotide sequence ID" value="NZ_VNKI01000025.1"/>
</dbReference>
<evidence type="ECO:0000313" key="2">
    <source>
        <dbReference type="Proteomes" id="UP000317770"/>
    </source>
</evidence>
<protein>
    <recommendedName>
        <fullName evidence="3">YxiJ-like protein</fullName>
    </recommendedName>
</protein>
<evidence type="ECO:0000313" key="1">
    <source>
        <dbReference type="EMBL" id="TVX75704.1"/>
    </source>
</evidence>
<dbReference type="Pfam" id="PF14176">
    <property type="entry name" value="YxiJ"/>
    <property type="match status" value="1"/>
</dbReference>
<dbReference type="AlphaFoldDB" id="A0A8B5XS80"/>